<dbReference type="STRING" id="1221996.QY95_00772"/>
<dbReference type="PANTHER" id="PTHR33542:SF3">
    <property type="entry name" value="SIROHYDROCHLORIN FERROCHELATASE, CHLOROPLASTIC"/>
    <property type="match status" value="1"/>
</dbReference>
<dbReference type="InterPro" id="IPR050963">
    <property type="entry name" value="Sirohydro_Cobaltochel/CbiX"/>
</dbReference>
<comment type="caution">
    <text evidence="3">The sequence shown here is derived from an EMBL/GenBank/DDBJ whole genome shotgun (WGS) entry which is preliminary data.</text>
</comment>
<protein>
    <submittedName>
        <fullName evidence="3">Sirohydrochlorin ferrochelatase</fullName>
    </submittedName>
</protein>
<dbReference type="CDD" id="cd03416">
    <property type="entry name" value="CbiX_SirB_N"/>
    <property type="match status" value="1"/>
</dbReference>
<dbReference type="RefSeq" id="WP_040047480.1">
    <property type="nucleotide sequence ID" value="NZ_JWIR02000022.1"/>
</dbReference>
<name>A0A0F5I7K8_BACTR</name>
<dbReference type="AlphaFoldDB" id="A0A0F5I7K8"/>
<evidence type="ECO:0000256" key="1">
    <source>
        <dbReference type="ARBA" id="ARBA00022723"/>
    </source>
</evidence>
<keyword evidence="1" id="KW-0479">Metal-binding</keyword>
<evidence type="ECO:0000313" key="3">
    <source>
        <dbReference type="EMBL" id="KKB41453.1"/>
    </source>
</evidence>
<dbReference type="CDD" id="cd03414">
    <property type="entry name" value="CbiX_SirB_C"/>
    <property type="match status" value="1"/>
</dbReference>
<dbReference type="EMBL" id="JWIR02000022">
    <property type="protein sequence ID" value="KKB41453.1"/>
    <property type="molecule type" value="Genomic_DNA"/>
</dbReference>
<sequence length="245" mass="27206">MKGILYVCHGSRSKDGYREAVAFVEKAKRFMSVSIQEIGFLELAKPTIEEGFCRCVERGATEIAVVPLFLFAAGHVKQDIPERLNVLKSMFPFVVVSLGEPFGVHERLIALLIERVNEKRPLKAKRPAILLVGRGTSDVEAKEAFQEVVQLFRSHMSGHYVKSGFLAAAEPRFDQVLAETLEEEAVDAVLVVPYLLFNGVLINKMKRAICSLSAAKGVVLCESLGSHPAVYRVLVERIKKVLPDR</sequence>
<dbReference type="SUPFAM" id="SSF53800">
    <property type="entry name" value="Chelatase"/>
    <property type="match status" value="1"/>
</dbReference>
<dbReference type="GO" id="GO:0016829">
    <property type="term" value="F:lyase activity"/>
    <property type="evidence" value="ECO:0007669"/>
    <property type="project" value="UniProtKB-KW"/>
</dbReference>
<accession>A0A0F5I7K8</accession>
<keyword evidence="4" id="KW-1185">Reference proteome</keyword>
<dbReference type="PANTHER" id="PTHR33542">
    <property type="entry name" value="SIROHYDROCHLORIN FERROCHELATASE, CHLOROPLASTIC"/>
    <property type="match status" value="1"/>
</dbReference>
<evidence type="ECO:0000256" key="2">
    <source>
        <dbReference type="ARBA" id="ARBA00023239"/>
    </source>
</evidence>
<organism evidence="3 4">
    <name type="scientific">Bacillus thermotolerans</name>
    <name type="common">Quasibacillus thermotolerans</name>
    <dbReference type="NCBI Taxonomy" id="1221996"/>
    <lineage>
        <taxon>Bacteria</taxon>
        <taxon>Bacillati</taxon>
        <taxon>Bacillota</taxon>
        <taxon>Bacilli</taxon>
        <taxon>Bacillales</taxon>
        <taxon>Bacillaceae</taxon>
        <taxon>Bacillus</taxon>
    </lineage>
</organism>
<dbReference type="Pfam" id="PF01903">
    <property type="entry name" value="CbiX"/>
    <property type="match status" value="2"/>
</dbReference>
<dbReference type="GO" id="GO:0046872">
    <property type="term" value="F:metal ion binding"/>
    <property type="evidence" value="ECO:0007669"/>
    <property type="project" value="UniProtKB-KW"/>
</dbReference>
<evidence type="ECO:0000313" key="4">
    <source>
        <dbReference type="Proteomes" id="UP000031563"/>
    </source>
</evidence>
<reference evidence="3" key="1">
    <citation type="submission" date="2015-02" db="EMBL/GenBank/DDBJ databases">
        <title>Genome Assembly of Bacillaceae bacterium MTCC 8252.</title>
        <authorList>
            <person name="Verma A."/>
            <person name="Khatri I."/>
            <person name="Mual P."/>
            <person name="Subramanian S."/>
            <person name="Krishnamurthi S."/>
        </authorList>
    </citation>
    <scope>NUCLEOTIDE SEQUENCE [LARGE SCALE GENOMIC DNA]</scope>
    <source>
        <strain evidence="3">MTCC 8252</strain>
    </source>
</reference>
<gene>
    <name evidence="3" type="ORF">QY95_00772</name>
</gene>
<dbReference type="Proteomes" id="UP000031563">
    <property type="component" value="Unassembled WGS sequence"/>
</dbReference>
<dbReference type="InterPro" id="IPR002762">
    <property type="entry name" value="CbiX-like"/>
</dbReference>
<dbReference type="Gene3D" id="3.40.50.1400">
    <property type="match status" value="2"/>
</dbReference>
<keyword evidence="2" id="KW-0456">Lyase</keyword>
<proteinExistence type="predicted"/>